<name>A0AAE6ZPF6_9BACT</name>
<dbReference type="Proteomes" id="UP000502421">
    <property type="component" value="Chromosome"/>
</dbReference>
<evidence type="ECO:0000313" key="3">
    <source>
        <dbReference type="Proteomes" id="UP000502421"/>
    </source>
</evidence>
<evidence type="ECO:0000313" key="1">
    <source>
        <dbReference type="EMBL" id="QJB35195.1"/>
    </source>
</evidence>
<reference evidence="1" key="2">
    <citation type="submission" date="2020-09" db="EMBL/GenBank/DDBJ databases">
        <authorList>
            <person name="Kittiwongwattana C."/>
        </authorList>
    </citation>
    <scope>NUCLEOTIDE SEQUENCE</scope>
    <source>
        <strain evidence="4">1303</strain>
        <strain evidence="1">1310</strain>
    </source>
</reference>
<keyword evidence="4" id="KW-1185">Reference proteome</keyword>
<protein>
    <submittedName>
        <fullName evidence="1">Uncharacterized protein</fullName>
    </submittedName>
</protein>
<dbReference type="EMBL" id="CP051205">
    <property type="protein sequence ID" value="QJB35195.1"/>
    <property type="molecule type" value="Genomic_DNA"/>
</dbReference>
<dbReference type="AlphaFoldDB" id="A0AAE6ZPF6"/>
<gene>
    <name evidence="2" type="ORF">HF324_29360</name>
    <name evidence="1" type="ORF">HF329_29385</name>
</gene>
<organism evidence="1 3">
    <name type="scientific">Chitinophaga oryzae</name>
    <dbReference type="NCBI Taxonomy" id="2725414"/>
    <lineage>
        <taxon>Bacteria</taxon>
        <taxon>Pseudomonadati</taxon>
        <taxon>Bacteroidota</taxon>
        <taxon>Chitinophagia</taxon>
        <taxon>Chitinophagales</taxon>
        <taxon>Chitinophagaceae</taxon>
        <taxon>Chitinophaga</taxon>
    </lineage>
</organism>
<dbReference type="Proteomes" id="UP000503144">
    <property type="component" value="Chromosome"/>
</dbReference>
<accession>A0AAE6ZPF6</accession>
<sequence length="109" mass="12556">MYKHFQKILALILLGVFTLNTVPREFIHIFTNHHDTQDTHASAGDAMFSGEHRHCDFLQIGVEPFDQYTTTFIAPVRPVIWVFQPRQLPETSYVTHRDLSPRAPPVEVA</sequence>
<dbReference type="EMBL" id="CP051204">
    <property type="protein sequence ID" value="QJB41730.1"/>
    <property type="molecule type" value="Genomic_DNA"/>
</dbReference>
<evidence type="ECO:0000313" key="4">
    <source>
        <dbReference type="Proteomes" id="UP000503144"/>
    </source>
</evidence>
<proteinExistence type="predicted"/>
<dbReference type="KEGG" id="coy:HF329_29385"/>
<dbReference type="RefSeq" id="WP_168810023.1">
    <property type="nucleotide sequence ID" value="NZ_CP051204.2"/>
</dbReference>
<reference evidence="3" key="1">
    <citation type="submission" date="2020-04" db="EMBL/GenBank/DDBJ databases">
        <authorList>
            <person name="Kittiwongwattana C."/>
        </authorList>
    </citation>
    <scope>NUCLEOTIDE SEQUENCE [LARGE SCALE GENOMIC DNA]</scope>
    <source>
        <strain evidence="2 4">1303</strain>
        <strain evidence="3">1310</strain>
    </source>
</reference>
<evidence type="ECO:0000313" key="2">
    <source>
        <dbReference type="EMBL" id="QJB41730.1"/>
    </source>
</evidence>